<evidence type="ECO:0000313" key="3">
    <source>
        <dbReference type="Proteomes" id="UP001159363"/>
    </source>
</evidence>
<dbReference type="Gene3D" id="3.30.420.10">
    <property type="entry name" value="Ribonuclease H-like superfamily/Ribonuclease H"/>
    <property type="match status" value="1"/>
</dbReference>
<keyword evidence="1" id="KW-0812">Transmembrane</keyword>
<sequence length="218" mass="24464">MVWIWRKPSEGMDPSCQQGTVLAGGRSIMVQGVFTRHRLGPLVHAPPKLNGNYYKTLLGDHFQPFMDFSFPDNDGMFQQDNVPSHRTVDVQDWFEEHSGEFERMERLAGSPDVNPIVIGRQLKESMNDAELWTAGPSGYMIPARVVLYFLSFTGFLVSFMMRSDINLAMVVMVKLPPQPIAANVSTDSPLFCYDPVNISDAGVGDNSTVQVWNNMLML</sequence>
<evidence type="ECO:0000256" key="1">
    <source>
        <dbReference type="SAM" id="Phobius"/>
    </source>
</evidence>
<dbReference type="InterPro" id="IPR036397">
    <property type="entry name" value="RNaseH_sf"/>
</dbReference>
<keyword evidence="1" id="KW-1133">Transmembrane helix</keyword>
<dbReference type="EMBL" id="JARBHB010000002">
    <property type="protein sequence ID" value="KAJ8893401.1"/>
    <property type="molecule type" value="Genomic_DNA"/>
</dbReference>
<reference evidence="2 3" key="1">
    <citation type="submission" date="2023-02" db="EMBL/GenBank/DDBJ databases">
        <title>LHISI_Scaffold_Assembly.</title>
        <authorList>
            <person name="Stuart O.P."/>
            <person name="Cleave R."/>
            <person name="Magrath M.J.L."/>
            <person name="Mikheyev A.S."/>
        </authorList>
    </citation>
    <scope>NUCLEOTIDE SEQUENCE [LARGE SCALE GENOMIC DNA]</scope>
    <source>
        <strain evidence="2">Daus_M_001</strain>
        <tissue evidence="2">Leg muscle</tissue>
    </source>
</reference>
<evidence type="ECO:0000313" key="2">
    <source>
        <dbReference type="EMBL" id="KAJ8893401.1"/>
    </source>
</evidence>
<protein>
    <submittedName>
        <fullName evidence="2">Uncharacterized protein</fullName>
    </submittedName>
</protein>
<keyword evidence="1" id="KW-0472">Membrane</keyword>
<keyword evidence="3" id="KW-1185">Reference proteome</keyword>
<feature type="transmembrane region" description="Helical" evidence="1">
    <location>
        <begin position="139"/>
        <end position="159"/>
    </location>
</feature>
<name>A0ABQ9I9T7_9NEOP</name>
<accession>A0ABQ9I9T7</accession>
<comment type="caution">
    <text evidence="2">The sequence shown here is derived from an EMBL/GenBank/DDBJ whole genome shotgun (WGS) entry which is preliminary data.</text>
</comment>
<gene>
    <name evidence="2" type="ORF">PR048_005992</name>
</gene>
<proteinExistence type="predicted"/>
<dbReference type="Proteomes" id="UP001159363">
    <property type="component" value="Chromosome 2"/>
</dbReference>
<organism evidence="2 3">
    <name type="scientific">Dryococelus australis</name>
    <dbReference type="NCBI Taxonomy" id="614101"/>
    <lineage>
        <taxon>Eukaryota</taxon>
        <taxon>Metazoa</taxon>
        <taxon>Ecdysozoa</taxon>
        <taxon>Arthropoda</taxon>
        <taxon>Hexapoda</taxon>
        <taxon>Insecta</taxon>
        <taxon>Pterygota</taxon>
        <taxon>Neoptera</taxon>
        <taxon>Polyneoptera</taxon>
        <taxon>Phasmatodea</taxon>
        <taxon>Verophasmatodea</taxon>
        <taxon>Anareolatae</taxon>
        <taxon>Phasmatidae</taxon>
        <taxon>Eurycanthinae</taxon>
        <taxon>Dryococelus</taxon>
    </lineage>
</organism>